<sequence length="720" mass="80711">MLENYSRTFIVHQYAYIILWGLSGLIILYPCGNLSAVDAYFFGVSASTESGLNPVDMKELKTYQQIYLYFVPILCNMGFINIVVVAVRLYWFEKRMKEAAPTALRPHPDPSLLQKNDRDPEAPPNNTDKDICSGGGSEQRPHEKNTASDEDFDNWKTHEPMSNKYVIVIDGTATESNMRVHRQTNSRALDSDISEACDPNSRRISFVDNDKALYIPPPHERDRGQPIVEVDEGAVQDDISECAEIDDTKSEIRRRPKTRSIPLERVASSMFVLGTHPSKSYGSQLREAISLSKSSELPCVSSQATLGRNSSFYNLTAEDREKLGGIEYRSLKVLLKIVVGYFIGLHIIGAICIVGWIQYAAPKYRTYIAECGQDHIWWAFYSAQTMVSNLGLTLTPDSMISFRDAIFPMLIMSILAYAGNNAYPCLLRLIIWSVSKSVPKNSSLKESLGYLLKYPRRCYTLLFRSRPTWILFGIIFVLNFVDVLLIIVLDLHNPAINTLPGGPRVLAAIFQAASARHTGTASFSLADVSPAVQFSLLVMMYISIFPIAISVRASNTYEERSLGMFSSDEEIDEDDGPKYVVTHMRNQLSFDLWYIFLGIFCICIAETDRLMDSSEPGISVFAIFFEVVSAYGNVGLSLGYPNVSTSLSGQLSIFSKVVICAMMIRGRHRGLPYQLDRAILLPSERLVDDQLDSNSNTLASGRSMDPVDNRQLKVKRCHTK</sequence>
<evidence type="ECO:0000256" key="6">
    <source>
        <dbReference type="ARBA" id="ARBA00022958"/>
    </source>
</evidence>
<keyword evidence="13" id="KW-1185">Reference proteome</keyword>
<keyword evidence="8 10" id="KW-0406">Ion transport</keyword>
<reference evidence="12 13" key="1">
    <citation type="submission" date="2019-04" db="EMBL/GenBank/DDBJ databases">
        <title>Friends and foes A comparative genomics study of 23 Aspergillus species from section Flavi.</title>
        <authorList>
            <consortium name="DOE Joint Genome Institute"/>
            <person name="Kjaerbolling I."/>
            <person name="Vesth T."/>
            <person name="Frisvad J.C."/>
            <person name="Nybo J.L."/>
            <person name="Theobald S."/>
            <person name="Kildgaard S."/>
            <person name="Isbrandt T."/>
            <person name="Kuo A."/>
            <person name="Sato A."/>
            <person name="Lyhne E.K."/>
            <person name="Kogle M.E."/>
            <person name="Wiebenga A."/>
            <person name="Kun R.S."/>
            <person name="Lubbers R.J."/>
            <person name="Makela M.R."/>
            <person name="Barry K."/>
            <person name="Chovatia M."/>
            <person name="Clum A."/>
            <person name="Daum C."/>
            <person name="Haridas S."/>
            <person name="He G."/>
            <person name="LaButti K."/>
            <person name="Lipzen A."/>
            <person name="Mondo S."/>
            <person name="Riley R."/>
            <person name="Salamov A."/>
            <person name="Simmons B.A."/>
            <person name="Magnuson J.K."/>
            <person name="Henrissat B."/>
            <person name="Mortensen U.H."/>
            <person name="Larsen T.O."/>
            <person name="Devries R.P."/>
            <person name="Grigoriev I.V."/>
            <person name="Machida M."/>
            <person name="Baker S.E."/>
            <person name="Andersen M.R."/>
        </authorList>
    </citation>
    <scope>NUCLEOTIDE SEQUENCE [LARGE SCALE GENOMIC DNA]</scope>
    <source>
        <strain evidence="12 13">IBT 18842</strain>
    </source>
</reference>
<feature type="transmembrane region" description="Helical" evidence="10">
    <location>
        <begin position="66"/>
        <end position="91"/>
    </location>
</feature>
<feature type="compositionally biased region" description="Basic and acidic residues" evidence="11">
    <location>
        <begin position="139"/>
        <end position="157"/>
    </location>
</feature>
<feature type="transmembrane region" description="Helical" evidence="10">
    <location>
        <begin position="333"/>
        <end position="356"/>
    </location>
</feature>
<evidence type="ECO:0000256" key="11">
    <source>
        <dbReference type="SAM" id="MobiDB-lite"/>
    </source>
</evidence>
<dbReference type="OrthoDB" id="9999863at2759"/>
<dbReference type="InterPro" id="IPR051143">
    <property type="entry name" value="TrkH_K-transport"/>
</dbReference>
<keyword evidence="6 10" id="KW-0630">Potassium</keyword>
<keyword evidence="3 10" id="KW-0813">Transport</keyword>
<evidence type="ECO:0000256" key="10">
    <source>
        <dbReference type="PIRNR" id="PIRNR002450"/>
    </source>
</evidence>
<gene>
    <name evidence="12" type="ORF">BDV25DRAFT_170625</name>
</gene>
<dbReference type="EMBL" id="ML742355">
    <property type="protein sequence ID" value="KAE8145350.1"/>
    <property type="molecule type" value="Genomic_DNA"/>
</dbReference>
<evidence type="ECO:0000256" key="5">
    <source>
        <dbReference type="ARBA" id="ARBA00022692"/>
    </source>
</evidence>
<evidence type="ECO:0000256" key="8">
    <source>
        <dbReference type="ARBA" id="ARBA00023065"/>
    </source>
</evidence>
<dbReference type="PIRSF" id="PIRSF002450">
    <property type="entry name" value="K+_transpter_TRK"/>
    <property type="match status" value="1"/>
</dbReference>
<evidence type="ECO:0000256" key="2">
    <source>
        <dbReference type="ARBA" id="ARBA00009137"/>
    </source>
</evidence>
<feature type="transmembrane region" description="Helical" evidence="10">
    <location>
        <begin position="588"/>
        <end position="605"/>
    </location>
</feature>
<keyword evidence="5 10" id="KW-0812">Transmembrane</keyword>
<dbReference type="PANTHER" id="PTHR31064">
    <property type="entry name" value="POTASSIUM TRANSPORT PROTEIN DDB_G0292412-RELATED"/>
    <property type="match status" value="1"/>
</dbReference>
<evidence type="ECO:0000256" key="9">
    <source>
        <dbReference type="ARBA" id="ARBA00023136"/>
    </source>
</evidence>
<dbReference type="InterPro" id="IPR015958">
    <property type="entry name" value="Trk1_fungi"/>
</dbReference>
<feature type="region of interest" description="Disordered" evidence="11">
    <location>
        <begin position="697"/>
        <end position="720"/>
    </location>
</feature>
<keyword evidence="4 10" id="KW-0633">Potassium transport</keyword>
<dbReference type="GO" id="GO:0030007">
    <property type="term" value="P:intracellular potassium ion homeostasis"/>
    <property type="evidence" value="ECO:0007669"/>
    <property type="project" value="UniProtKB-UniRule"/>
</dbReference>
<feature type="region of interest" description="Disordered" evidence="11">
    <location>
        <begin position="102"/>
        <end position="157"/>
    </location>
</feature>
<evidence type="ECO:0000256" key="7">
    <source>
        <dbReference type="ARBA" id="ARBA00022989"/>
    </source>
</evidence>
<comment type="similarity">
    <text evidence="2 10">Belongs to the TrkH potassium transport family.</text>
</comment>
<dbReference type="GO" id="GO:0140107">
    <property type="term" value="F:high-affinity potassium ion transmembrane transporter activity"/>
    <property type="evidence" value="ECO:0007669"/>
    <property type="project" value="TreeGrafter"/>
</dbReference>
<feature type="transmembrane region" description="Helical" evidence="10">
    <location>
        <begin position="469"/>
        <end position="489"/>
    </location>
</feature>
<evidence type="ECO:0000256" key="1">
    <source>
        <dbReference type="ARBA" id="ARBA00004141"/>
    </source>
</evidence>
<feature type="transmembrane region" description="Helical" evidence="10">
    <location>
        <begin position="534"/>
        <end position="554"/>
    </location>
</feature>
<dbReference type="NCBIfam" id="TIGR00934">
    <property type="entry name" value="2a38euk"/>
    <property type="match status" value="1"/>
</dbReference>
<protein>
    <recommendedName>
        <fullName evidence="10">Potassium transport protein</fullName>
    </recommendedName>
</protein>
<evidence type="ECO:0000313" key="13">
    <source>
        <dbReference type="Proteomes" id="UP000325780"/>
    </source>
</evidence>
<organism evidence="12 13">
    <name type="scientific">Aspergillus avenaceus</name>
    <dbReference type="NCBI Taxonomy" id="36643"/>
    <lineage>
        <taxon>Eukaryota</taxon>
        <taxon>Fungi</taxon>
        <taxon>Dikarya</taxon>
        <taxon>Ascomycota</taxon>
        <taxon>Pezizomycotina</taxon>
        <taxon>Eurotiomycetes</taxon>
        <taxon>Eurotiomycetidae</taxon>
        <taxon>Eurotiales</taxon>
        <taxon>Aspergillaceae</taxon>
        <taxon>Aspergillus</taxon>
        <taxon>Aspergillus subgen. Circumdati</taxon>
    </lineage>
</organism>
<dbReference type="Pfam" id="PF02386">
    <property type="entry name" value="TrkH"/>
    <property type="match status" value="1"/>
</dbReference>
<evidence type="ECO:0000256" key="4">
    <source>
        <dbReference type="ARBA" id="ARBA00022538"/>
    </source>
</evidence>
<evidence type="ECO:0000313" key="12">
    <source>
        <dbReference type="EMBL" id="KAE8145350.1"/>
    </source>
</evidence>
<feature type="transmembrane region" description="Helical" evidence="10">
    <location>
        <begin position="406"/>
        <end position="431"/>
    </location>
</feature>
<dbReference type="Proteomes" id="UP000325780">
    <property type="component" value="Unassembled WGS sequence"/>
</dbReference>
<feature type="transmembrane region" description="Helical" evidence="10">
    <location>
        <begin position="9"/>
        <end position="29"/>
    </location>
</feature>
<dbReference type="InterPro" id="IPR004773">
    <property type="entry name" value="K/Na_transp_Trk1/HKT1"/>
</dbReference>
<feature type="compositionally biased region" description="Basic and acidic residues" evidence="11">
    <location>
        <begin position="115"/>
        <end position="131"/>
    </location>
</feature>
<keyword evidence="7 10" id="KW-1133">Transmembrane helix</keyword>
<keyword evidence="9 10" id="KW-0472">Membrane</keyword>
<dbReference type="GO" id="GO:0005886">
    <property type="term" value="C:plasma membrane"/>
    <property type="evidence" value="ECO:0007669"/>
    <property type="project" value="InterPro"/>
</dbReference>
<dbReference type="InterPro" id="IPR003445">
    <property type="entry name" value="Cat_transpt"/>
</dbReference>
<dbReference type="GO" id="GO:1990573">
    <property type="term" value="P:potassium ion import across plasma membrane"/>
    <property type="evidence" value="ECO:0007669"/>
    <property type="project" value="TreeGrafter"/>
</dbReference>
<feature type="transmembrane region" description="Helical" evidence="10">
    <location>
        <begin position="617"/>
        <end position="640"/>
    </location>
</feature>
<dbReference type="PANTHER" id="PTHR31064:SF5">
    <property type="entry name" value="POTASSIUM ION TRANSPORTER (EUROFUNG)"/>
    <property type="match status" value="1"/>
</dbReference>
<proteinExistence type="inferred from homology"/>
<dbReference type="AlphaFoldDB" id="A0A5N6TGJ6"/>
<evidence type="ECO:0000256" key="3">
    <source>
        <dbReference type="ARBA" id="ARBA00022448"/>
    </source>
</evidence>
<comment type="subcellular location">
    <subcellularLocation>
        <location evidence="1">Membrane</location>
        <topology evidence="1">Multi-pass membrane protein</topology>
    </subcellularLocation>
</comment>
<accession>A0A5N6TGJ6</accession>
<name>A0A5N6TGJ6_ASPAV</name>